<dbReference type="InterPro" id="IPR017927">
    <property type="entry name" value="FAD-bd_FR_type"/>
</dbReference>
<dbReference type="InterPro" id="IPR039374">
    <property type="entry name" value="SIP_fam"/>
</dbReference>
<dbReference type="Pfam" id="PF04954">
    <property type="entry name" value="SIP"/>
    <property type="match status" value="1"/>
</dbReference>
<accession>A0A163QER3</accession>
<dbReference type="InterPro" id="IPR017938">
    <property type="entry name" value="Riboflavin_synthase-like_b-brl"/>
</dbReference>
<organism evidence="2 3">
    <name type="scientific">Oerskovia enterophila</name>
    <dbReference type="NCBI Taxonomy" id="43678"/>
    <lineage>
        <taxon>Bacteria</taxon>
        <taxon>Bacillati</taxon>
        <taxon>Actinomycetota</taxon>
        <taxon>Actinomycetes</taxon>
        <taxon>Micrococcales</taxon>
        <taxon>Cellulomonadaceae</taxon>
        <taxon>Oerskovia</taxon>
    </lineage>
</organism>
<dbReference type="InterPro" id="IPR013113">
    <property type="entry name" value="SIP_FAD-bd"/>
</dbReference>
<protein>
    <submittedName>
        <fullName evidence="2">Vibriobactin utilization protein ViuB</fullName>
    </submittedName>
</protein>
<evidence type="ECO:0000313" key="3">
    <source>
        <dbReference type="Proteomes" id="UP000076447"/>
    </source>
</evidence>
<dbReference type="CDD" id="cd06193">
    <property type="entry name" value="siderophore_interacting"/>
    <property type="match status" value="1"/>
</dbReference>
<name>A0A163QER3_9CELL</name>
<evidence type="ECO:0000259" key="1">
    <source>
        <dbReference type="PROSITE" id="PS51384"/>
    </source>
</evidence>
<sequence length="349" mass="38032">MLVRGFTRARCLVRLAYVSQTSVVTEQEISPFRMFDVQVRRVERLAPSFLRVTFTGHDLHEFADNGLDQRIKLVLPAADGGYEHLDRTGEWYAAWRAQPEERRNPLRTYTVRAVRPELAEVDVDLVLHGDAGPASRWALGARPGTEVVLLGPNGLWTGAHGGVEFSRPVRSHALLLAGDETAVPAIASILGALPADEVGEVFLEVPHAGDVLPVTAPAGVNVTWLAREGRAHGDLLVPAVREAADRLLERNVCGATHSLTCAARGLERRADGAGDVAELEDVDIDTGILWEVPVDDDGAPLVACAELYAWLAGEASVIKTLRRYLVSERGVDRRSVAFMGYWREGRAEG</sequence>
<dbReference type="PANTHER" id="PTHR30157">
    <property type="entry name" value="FERRIC REDUCTASE, NADPH-DEPENDENT"/>
    <property type="match status" value="1"/>
</dbReference>
<dbReference type="AlphaFoldDB" id="A0A163QER3"/>
<evidence type="ECO:0000313" key="2">
    <source>
        <dbReference type="EMBL" id="KZM34091.1"/>
    </source>
</evidence>
<dbReference type="PATRIC" id="fig|43678.3.peg.3402"/>
<dbReference type="Gene3D" id="3.40.50.80">
    <property type="entry name" value="Nucleotide-binding domain of ferredoxin-NADP reductase (FNR) module"/>
    <property type="match status" value="1"/>
</dbReference>
<dbReference type="GO" id="GO:0016491">
    <property type="term" value="F:oxidoreductase activity"/>
    <property type="evidence" value="ECO:0007669"/>
    <property type="project" value="InterPro"/>
</dbReference>
<dbReference type="PANTHER" id="PTHR30157:SF0">
    <property type="entry name" value="NADPH-DEPENDENT FERRIC-CHELATE REDUCTASE"/>
    <property type="match status" value="1"/>
</dbReference>
<dbReference type="Proteomes" id="UP000076447">
    <property type="component" value="Unassembled WGS sequence"/>
</dbReference>
<reference evidence="2 3" key="1">
    <citation type="submission" date="2016-01" db="EMBL/GenBank/DDBJ databases">
        <title>Genome sequence of Oerskovia enterophila VJag, an agar and cellulose degrading bacterium.</title>
        <authorList>
            <person name="Poehlein A."/>
            <person name="Jag V."/>
            <person name="Bengelsdorf F."/>
            <person name="Duerre P."/>
            <person name="Daniel R."/>
        </authorList>
    </citation>
    <scope>NUCLEOTIDE SEQUENCE [LARGE SCALE GENOMIC DNA]</scope>
    <source>
        <strain evidence="2 3">VJag</strain>
    </source>
</reference>
<dbReference type="Gene3D" id="2.40.30.10">
    <property type="entry name" value="Translation factors"/>
    <property type="match status" value="1"/>
</dbReference>
<feature type="domain" description="FAD-binding FR-type" evidence="1">
    <location>
        <begin position="32"/>
        <end position="159"/>
    </location>
</feature>
<comment type="caution">
    <text evidence="2">The sequence shown here is derived from an EMBL/GenBank/DDBJ whole genome shotgun (WGS) entry which is preliminary data.</text>
</comment>
<dbReference type="EMBL" id="LRIE01000082">
    <property type="protein sequence ID" value="KZM34091.1"/>
    <property type="molecule type" value="Genomic_DNA"/>
</dbReference>
<dbReference type="SUPFAM" id="SSF63380">
    <property type="entry name" value="Riboflavin synthase domain-like"/>
    <property type="match status" value="1"/>
</dbReference>
<dbReference type="Pfam" id="PF08021">
    <property type="entry name" value="FAD_binding_9"/>
    <property type="match status" value="1"/>
</dbReference>
<proteinExistence type="predicted"/>
<dbReference type="InterPro" id="IPR007037">
    <property type="entry name" value="SIP_rossman_dom"/>
</dbReference>
<gene>
    <name evidence="2" type="primary">viuB_5</name>
    <name evidence="2" type="ORF">OJAG_32430</name>
</gene>
<dbReference type="PROSITE" id="PS51384">
    <property type="entry name" value="FAD_FR"/>
    <property type="match status" value="1"/>
</dbReference>
<dbReference type="STRING" id="43678.OJAG_32430"/>
<dbReference type="InterPro" id="IPR039261">
    <property type="entry name" value="FNR_nucleotide-bd"/>
</dbReference>